<dbReference type="GO" id="GO:1902201">
    <property type="term" value="P:negative regulation of bacterial-type flagellum-dependent cell motility"/>
    <property type="evidence" value="ECO:0007669"/>
    <property type="project" value="TreeGrafter"/>
</dbReference>
<dbReference type="NCBIfam" id="TIGR00254">
    <property type="entry name" value="GGDEF"/>
    <property type="match status" value="1"/>
</dbReference>
<sequence length="394" mass="42589">MTNNRLSFRSRWQYRVDYHWVVDFLEYHSVLGRIKVVIGAGGLMMLVNAALMAVSPAGVHGRAGTAVTMLSAVIGGLWAVRWWALSWPREAESLAWIAAIDVVTTIDSMLVQDRVLGALGMIMLVATGTYVAVFHSPRILALSLGWSLLSILVLSATMVLGTGRWRGDIALGIAVVVANLAVIGVVLPTVQLSHWLLRMDALSDPLTRLLNRRGLDSHWSERAGWAGRPTGYAIALDLDRFKAVNDTFGHPFGDEVLQRTADRLRSAADSDALIARTGGEEFAVVGWVRDVPAAVVAERLRAAIATMPGLPITITASVGAALFTASRTGELPPHQHVLRAADAAMYRAKRLGGNTIVLTDVGSTAQEPDSSCFAKAGAEVSRLTRPRHEQHRRS</sequence>
<organism evidence="4 5">
    <name type="scientific">Nocardia ninae NBRC 108245</name>
    <dbReference type="NCBI Taxonomy" id="1210091"/>
    <lineage>
        <taxon>Bacteria</taxon>
        <taxon>Bacillati</taxon>
        <taxon>Actinomycetota</taxon>
        <taxon>Actinomycetes</taxon>
        <taxon>Mycobacteriales</taxon>
        <taxon>Nocardiaceae</taxon>
        <taxon>Nocardia</taxon>
    </lineage>
</organism>
<evidence type="ECO:0000256" key="1">
    <source>
        <dbReference type="SAM" id="MobiDB-lite"/>
    </source>
</evidence>
<evidence type="ECO:0000313" key="4">
    <source>
        <dbReference type="EMBL" id="GEM36051.1"/>
    </source>
</evidence>
<dbReference type="SMART" id="SM00267">
    <property type="entry name" value="GGDEF"/>
    <property type="match status" value="1"/>
</dbReference>
<dbReference type="PANTHER" id="PTHR45138:SF9">
    <property type="entry name" value="DIGUANYLATE CYCLASE DGCM-RELATED"/>
    <property type="match status" value="1"/>
</dbReference>
<comment type="caution">
    <text evidence="4">The sequence shown here is derived from an EMBL/GenBank/DDBJ whole genome shotgun (WGS) entry which is preliminary data.</text>
</comment>
<dbReference type="EMBL" id="BJXA01000002">
    <property type="protein sequence ID" value="GEM36051.1"/>
    <property type="molecule type" value="Genomic_DNA"/>
</dbReference>
<keyword evidence="2" id="KW-0812">Transmembrane</keyword>
<evidence type="ECO:0000313" key="5">
    <source>
        <dbReference type="Proteomes" id="UP000321424"/>
    </source>
</evidence>
<feature type="transmembrane region" description="Helical" evidence="2">
    <location>
        <begin position="115"/>
        <end position="133"/>
    </location>
</feature>
<dbReference type="Pfam" id="PF00990">
    <property type="entry name" value="GGDEF"/>
    <property type="match status" value="1"/>
</dbReference>
<feature type="transmembrane region" description="Helical" evidence="2">
    <location>
        <begin position="66"/>
        <end position="84"/>
    </location>
</feature>
<dbReference type="InterPro" id="IPR000160">
    <property type="entry name" value="GGDEF_dom"/>
</dbReference>
<evidence type="ECO:0000256" key="2">
    <source>
        <dbReference type="SAM" id="Phobius"/>
    </source>
</evidence>
<dbReference type="SUPFAM" id="SSF55073">
    <property type="entry name" value="Nucleotide cyclase"/>
    <property type="match status" value="1"/>
</dbReference>
<dbReference type="GO" id="GO:0052621">
    <property type="term" value="F:diguanylate cyclase activity"/>
    <property type="evidence" value="ECO:0007669"/>
    <property type="project" value="TreeGrafter"/>
</dbReference>
<dbReference type="InterPro" id="IPR043128">
    <property type="entry name" value="Rev_trsase/Diguanyl_cyclase"/>
</dbReference>
<keyword evidence="2" id="KW-1133">Transmembrane helix</keyword>
<dbReference type="OrthoDB" id="23692at2"/>
<dbReference type="AlphaFoldDB" id="A0A511M611"/>
<proteinExistence type="predicted"/>
<dbReference type="Gene3D" id="3.30.70.270">
    <property type="match status" value="1"/>
</dbReference>
<dbReference type="PANTHER" id="PTHR45138">
    <property type="entry name" value="REGULATORY COMPONENTS OF SENSORY TRANSDUCTION SYSTEM"/>
    <property type="match status" value="1"/>
</dbReference>
<feature type="transmembrane region" description="Helical" evidence="2">
    <location>
        <begin position="140"/>
        <end position="163"/>
    </location>
</feature>
<evidence type="ECO:0000259" key="3">
    <source>
        <dbReference type="PROSITE" id="PS50887"/>
    </source>
</evidence>
<name>A0A511M611_9NOCA</name>
<feature type="transmembrane region" description="Helical" evidence="2">
    <location>
        <begin position="34"/>
        <end position="54"/>
    </location>
</feature>
<keyword evidence="5" id="KW-1185">Reference proteome</keyword>
<dbReference type="RefSeq" id="WP_147128356.1">
    <property type="nucleotide sequence ID" value="NZ_BJXA01000002.1"/>
</dbReference>
<dbReference type="GO" id="GO:0043709">
    <property type="term" value="P:cell adhesion involved in single-species biofilm formation"/>
    <property type="evidence" value="ECO:0007669"/>
    <property type="project" value="TreeGrafter"/>
</dbReference>
<reference evidence="4 5" key="1">
    <citation type="submission" date="2019-07" db="EMBL/GenBank/DDBJ databases">
        <title>Whole genome shotgun sequence of Nocardia ninae NBRC 108245.</title>
        <authorList>
            <person name="Hosoyama A."/>
            <person name="Uohara A."/>
            <person name="Ohji S."/>
            <person name="Ichikawa N."/>
        </authorList>
    </citation>
    <scope>NUCLEOTIDE SEQUENCE [LARGE SCALE GENOMIC DNA]</scope>
    <source>
        <strain evidence="4 5">NBRC 108245</strain>
    </source>
</reference>
<feature type="domain" description="GGDEF" evidence="3">
    <location>
        <begin position="229"/>
        <end position="361"/>
    </location>
</feature>
<dbReference type="PROSITE" id="PS50887">
    <property type="entry name" value="GGDEF"/>
    <property type="match status" value="1"/>
</dbReference>
<feature type="transmembrane region" description="Helical" evidence="2">
    <location>
        <begin position="169"/>
        <end position="190"/>
    </location>
</feature>
<feature type="region of interest" description="Disordered" evidence="1">
    <location>
        <begin position="365"/>
        <end position="394"/>
    </location>
</feature>
<dbReference type="CDD" id="cd01949">
    <property type="entry name" value="GGDEF"/>
    <property type="match status" value="1"/>
</dbReference>
<dbReference type="GO" id="GO:0005886">
    <property type="term" value="C:plasma membrane"/>
    <property type="evidence" value="ECO:0007669"/>
    <property type="project" value="TreeGrafter"/>
</dbReference>
<keyword evidence="2" id="KW-0472">Membrane</keyword>
<protein>
    <recommendedName>
        <fullName evidence="3">GGDEF domain-containing protein</fullName>
    </recommendedName>
</protein>
<accession>A0A511M611</accession>
<dbReference type="Proteomes" id="UP000321424">
    <property type="component" value="Unassembled WGS sequence"/>
</dbReference>
<dbReference type="InterPro" id="IPR029787">
    <property type="entry name" value="Nucleotide_cyclase"/>
</dbReference>
<feature type="compositionally biased region" description="Basic residues" evidence="1">
    <location>
        <begin position="384"/>
        <end position="394"/>
    </location>
</feature>
<dbReference type="InterPro" id="IPR050469">
    <property type="entry name" value="Diguanylate_Cyclase"/>
</dbReference>
<gene>
    <name evidence="4" type="ORF">NN4_05700</name>
</gene>